<evidence type="ECO:0000313" key="3">
    <source>
        <dbReference type="Proteomes" id="UP000265618"/>
    </source>
</evidence>
<organism evidence="2 3">
    <name type="scientific">Kipferlia bialata</name>
    <dbReference type="NCBI Taxonomy" id="797122"/>
    <lineage>
        <taxon>Eukaryota</taxon>
        <taxon>Metamonada</taxon>
        <taxon>Carpediemonas-like organisms</taxon>
        <taxon>Kipferlia</taxon>
    </lineage>
</organism>
<evidence type="ECO:0000256" key="1">
    <source>
        <dbReference type="SAM" id="Phobius"/>
    </source>
</evidence>
<reference evidence="2 3" key="1">
    <citation type="journal article" date="2018" name="PLoS ONE">
        <title>The draft genome of Kipferlia bialata reveals reductive genome evolution in fornicate parasites.</title>
        <authorList>
            <person name="Tanifuji G."/>
            <person name="Takabayashi S."/>
            <person name="Kume K."/>
            <person name="Takagi M."/>
            <person name="Nakayama T."/>
            <person name="Kamikawa R."/>
            <person name="Inagaki Y."/>
            <person name="Hashimoto T."/>
        </authorList>
    </citation>
    <scope>NUCLEOTIDE SEQUENCE [LARGE SCALE GENOMIC DNA]</scope>
    <source>
        <strain evidence="2">NY0173</strain>
    </source>
</reference>
<keyword evidence="1" id="KW-0812">Transmembrane</keyword>
<dbReference type="Proteomes" id="UP000265618">
    <property type="component" value="Unassembled WGS sequence"/>
</dbReference>
<dbReference type="AlphaFoldDB" id="A0A9K3GI13"/>
<feature type="transmembrane region" description="Helical" evidence="1">
    <location>
        <begin position="71"/>
        <end position="94"/>
    </location>
</feature>
<dbReference type="EMBL" id="BDIP01001052">
    <property type="protein sequence ID" value="GIQ83442.1"/>
    <property type="molecule type" value="Genomic_DNA"/>
</dbReference>
<protein>
    <submittedName>
        <fullName evidence="2">Uncharacterized protein</fullName>
    </submittedName>
</protein>
<name>A0A9K3GI13_9EUKA</name>
<comment type="caution">
    <text evidence="2">The sequence shown here is derived from an EMBL/GenBank/DDBJ whole genome shotgun (WGS) entry which is preliminary data.</text>
</comment>
<evidence type="ECO:0000313" key="2">
    <source>
        <dbReference type="EMBL" id="GIQ83442.1"/>
    </source>
</evidence>
<gene>
    <name evidence="2" type="ORF">KIPB_004762</name>
</gene>
<keyword evidence="3" id="KW-1185">Reference proteome</keyword>
<keyword evidence="1" id="KW-1133">Transmembrane helix</keyword>
<accession>A0A9K3GI13</accession>
<keyword evidence="1" id="KW-0472">Membrane</keyword>
<proteinExistence type="predicted"/>
<feature type="transmembrane region" description="Helical" evidence="1">
    <location>
        <begin position="34"/>
        <end position="59"/>
    </location>
</feature>
<sequence>MPESESECPTSIRTSKVVALTHISLSLYIRTSKVVALTLRVSVSVVALNVIGAAIGWFVQTTNIVDPEGNMIVVFYAVINFCQGLSFFVFAVDLGDIFGAKSRRNDLHEEPVLWA</sequence>